<dbReference type="EMBL" id="JAULSN010000006">
    <property type="protein sequence ID" value="KAK3369491.1"/>
    <property type="molecule type" value="Genomic_DNA"/>
</dbReference>
<reference evidence="1" key="2">
    <citation type="submission" date="2023-06" db="EMBL/GenBank/DDBJ databases">
        <authorList>
            <consortium name="Lawrence Berkeley National Laboratory"/>
            <person name="Haridas S."/>
            <person name="Hensen N."/>
            <person name="Bonometti L."/>
            <person name="Westerberg I."/>
            <person name="Brannstrom I.O."/>
            <person name="Guillou S."/>
            <person name="Cros-Aarteil S."/>
            <person name="Calhoun S."/>
            <person name="Kuo A."/>
            <person name="Mondo S."/>
            <person name="Pangilinan J."/>
            <person name="Riley R."/>
            <person name="Labutti K."/>
            <person name="Andreopoulos B."/>
            <person name="Lipzen A."/>
            <person name="Chen C."/>
            <person name="Yanf M."/>
            <person name="Daum C."/>
            <person name="Ng V."/>
            <person name="Clum A."/>
            <person name="Steindorff A."/>
            <person name="Ohm R."/>
            <person name="Martin F."/>
            <person name="Silar P."/>
            <person name="Natvig D."/>
            <person name="Lalanne C."/>
            <person name="Gautier V."/>
            <person name="Ament-Velasquez S.L."/>
            <person name="Kruys A."/>
            <person name="Hutchinson M.I."/>
            <person name="Powell A.J."/>
            <person name="Barry K."/>
            <person name="Miller A.N."/>
            <person name="Grigoriev I.V."/>
            <person name="Debuchy R."/>
            <person name="Gladieux P."/>
            <person name="Thoren M.H."/>
            <person name="Johannesson H."/>
        </authorList>
    </citation>
    <scope>NUCLEOTIDE SEQUENCE</scope>
    <source>
        <strain evidence="1">CBS 958.72</strain>
    </source>
</reference>
<accession>A0AAE0N3F4</accession>
<dbReference type="AlphaFoldDB" id="A0AAE0N3F4"/>
<evidence type="ECO:0000313" key="2">
    <source>
        <dbReference type="Proteomes" id="UP001287356"/>
    </source>
</evidence>
<gene>
    <name evidence="1" type="ORF">B0T24DRAFT_681497</name>
</gene>
<name>A0AAE0N3F4_9PEZI</name>
<keyword evidence="2" id="KW-1185">Reference proteome</keyword>
<comment type="caution">
    <text evidence="1">The sequence shown here is derived from an EMBL/GenBank/DDBJ whole genome shotgun (WGS) entry which is preliminary data.</text>
</comment>
<sequence>MKYPSIIAAAALQLAAPAAASFYIYIGNDIRIGMENRFWFSRGRPSCDAIVLPNSSYPLVKSISGAAQGVACEGHLCESRWTCEGTNCHQTDPQDIDKVEMNTSFGHYTIYKSRGWNLYDQQDSVVGKCTPTDVSGFSCVAGVPGLPVSAKSLFWCDTSVW</sequence>
<dbReference type="Proteomes" id="UP001287356">
    <property type="component" value="Unassembled WGS sequence"/>
</dbReference>
<evidence type="ECO:0000313" key="1">
    <source>
        <dbReference type="EMBL" id="KAK3369491.1"/>
    </source>
</evidence>
<proteinExistence type="predicted"/>
<protein>
    <submittedName>
        <fullName evidence="1">Uncharacterized protein</fullName>
    </submittedName>
</protein>
<reference evidence="1" key="1">
    <citation type="journal article" date="2023" name="Mol. Phylogenet. Evol.">
        <title>Genome-scale phylogeny and comparative genomics of the fungal order Sordariales.</title>
        <authorList>
            <person name="Hensen N."/>
            <person name="Bonometti L."/>
            <person name="Westerberg I."/>
            <person name="Brannstrom I.O."/>
            <person name="Guillou S."/>
            <person name="Cros-Aarteil S."/>
            <person name="Calhoun S."/>
            <person name="Haridas S."/>
            <person name="Kuo A."/>
            <person name="Mondo S."/>
            <person name="Pangilinan J."/>
            <person name="Riley R."/>
            <person name="LaButti K."/>
            <person name="Andreopoulos B."/>
            <person name="Lipzen A."/>
            <person name="Chen C."/>
            <person name="Yan M."/>
            <person name="Daum C."/>
            <person name="Ng V."/>
            <person name="Clum A."/>
            <person name="Steindorff A."/>
            <person name="Ohm R.A."/>
            <person name="Martin F."/>
            <person name="Silar P."/>
            <person name="Natvig D.O."/>
            <person name="Lalanne C."/>
            <person name="Gautier V."/>
            <person name="Ament-Velasquez S.L."/>
            <person name="Kruys A."/>
            <person name="Hutchinson M.I."/>
            <person name="Powell A.J."/>
            <person name="Barry K."/>
            <person name="Miller A.N."/>
            <person name="Grigoriev I.V."/>
            <person name="Debuchy R."/>
            <person name="Gladieux P."/>
            <person name="Hiltunen Thoren M."/>
            <person name="Johannesson H."/>
        </authorList>
    </citation>
    <scope>NUCLEOTIDE SEQUENCE</scope>
    <source>
        <strain evidence="1">CBS 958.72</strain>
    </source>
</reference>
<organism evidence="1 2">
    <name type="scientific">Lasiosphaeria ovina</name>
    <dbReference type="NCBI Taxonomy" id="92902"/>
    <lineage>
        <taxon>Eukaryota</taxon>
        <taxon>Fungi</taxon>
        <taxon>Dikarya</taxon>
        <taxon>Ascomycota</taxon>
        <taxon>Pezizomycotina</taxon>
        <taxon>Sordariomycetes</taxon>
        <taxon>Sordariomycetidae</taxon>
        <taxon>Sordariales</taxon>
        <taxon>Lasiosphaeriaceae</taxon>
        <taxon>Lasiosphaeria</taxon>
    </lineage>
</organism>